<reference evidence="1" key="2">
    <citation type="submission" date="2021-01" db="EMBL/GenBank/DDBJ databases">
        <authorList>
            <person name="Schikora-Tamarit M.A."/>
        </authorList>
    </citation>
    <scope>NUCLEOTIDE SEQUENCE</scope>
    <source>
        <strain evidence="1">CBS6075</strain>
    </source>
</reference>
<dbReference type="OrthoDB" id="10631015at2759"/>
<comment type="caution">
    <text evidence="1">The sequence shown here is derived from an EMBL/GenBank/DDBJ whole genome shotgun (WGS) entry which is preliminary data.</text>
</comment>
<reference evidence="1" key="1">
    <citation type="journal article" date="2021" name="Open Biol.">
        <title>Shared evolutionary footprints suggest mitochondrial oxidative damage underlies multiple complex I losses in fungi.</title>
        <authorList>
            <person name="Schikora-Tamarit M.A."/>
            <person name="Marcet-Houben M."/>
            <person name="Nosek J."/>
            <person name="Gabaldon T."/>
        </authorList>
    </citation>
    <scope>NUCLEOTIDE SEQUENCE</scope>
    <source>
        <strain evidence="1">CBS6075</strain>
    </source>
</reference>
<evidence type="ECO:0000313" key="2">
    <source>
        <dbReference type="Proteomes" id="UP000769157"/>
    </source>
</evidence>
<keyword evidence="2" id="KW-1185">Reference proteome</keyword>
<dbReference type="Proteomes" id="UP000769157">
    <property type="component" value="Unassembled WGS sequence"/>
</dbReference>
<accession>A0A9P8PCU5</accession>
<sequence>MVAAFSQLHHNVEQSGFGLSFPVGAIHCIDVSLQQLLVPFLLHFCHSNVHVELFLREQAFFHVRFDSSQKERLKDFMELLNNGVVFIFRVTRRKPLVKGLRVGKNVWKQEIQQRPELVQIVLQRGTCDKHSIFRVERPNDL</sequence>
<dbReference type="EMBL" id="JAEUBE010000137">
    <property type="protein sequence ID" value="KAH3669517.1"/>
    <property type="molecule type" value="Genomic_DNA"/>
</dbReference>
<dbReference type="RefSeq" id="XP_046063780.1">
    <property type="nucleotide sequence ID" value="XM_046202422.1"/>
</dbReference>
<proteinExistence type="predicted"/>
<gene>
    <name evidence="1" type="ORF">OGAPHI_001638</name>
</gene>
<evidence type="ECO:0000313" key="1">
    <source>
        <dbReference type="EMBL" id="KAH3669517.1"/>
    </source>
</evidence>
<organism evidence="1 2">
    <name type="scientific">Ogataea philodendri</name>
    <dbReference type="NCBI Taxonomy" id="1378263"/>
    <lineage>
        <taxon>Eukaryota</taxon>
        <taxon>Fungi</taxon>
        <taxon>Dikarya</taxon>
        <taxon>Ascomycota</taxon>
        <taxon>Saccharomycotina</taxon>
        <taxon>Pichiomycetes</taxon>
        <taxon>Pichiales</taxon>
        <taxon>Pichiaceae</taxon>
        <taxon>Ogataea</taxon>
    </lineage>
</organism>
<protein>
    <submittedName>
        <fullName evidence="1">Uncharacterized protein</fullName>
    </submittedName>
</protein>
<dbReference type="GeneID" id="70233606"/>
<dbReference type="AlphaFoldDB" id="A0A9P8PCU5"/>
<name>A0A9P8PCU5_9ASCO</name>